<accession>A0ABQ8UW26</accession>
<feature type="region of interest" description="Disordered" evidence="1">
    <location>
        <begin position="606"/>
        <end position="629"/>
    </location>
</feature>
<feature type="region of interest" description="Disordered" evidence="1">
    <location>
        <begin position="179"/>
        <end position="266"/>
    </location>
</feature>
<organism evidence="2 3">
    <name type="scientific">Paratrimastix pyriformis</name>
    <dbReference type="NCBI Taxonomy" id="342808"/>
    <lineage>
        <taxon>Eukaryota</taxon>
        <taxon>Metamonada</taxon>
        <taxon>Preaxostyla</taxon>
        <taxon>Paratrimastigidae</taxon>
        <taxon>Paratrimastix</taxon>
    </lineage>
</organism>
<feature type="region of interest" description="Disordered" evidence="1">
    <location>
        <begin position="1"/>
        <end position="154"/>
    </location>
</feature>
<feature type="compositionally biased region" description="Pro residues" evidence="1">
    <location>
        <begin position="84"/>
        <end position="97"/>
    </location>
</feature>
<feature type="compositionally biased region" description="Low complexity" evidence="1">
    <location>
        <begin position="98"/>
        <end position="113"/>
    </location>
</feature>
<feature type="compositionally biased region" description="Pro residues" evidence="1">
    <location>
        <begin position="36"/>
        <end position="48"/>
    </location>
</feature>
<feature type="compositionally biased region" description="Polar residues" evidence="1">
    <location>
        <begin position="15"/>
        <end position="29"/>
    </location>
</feature>
<feature type="compositionally biased region" description="Low complexity" evidence="1">
    <location>
        <begin position="195"/>
        <end position="207"/>
    </location>
</feature>
<proteinExistence type="predicted"/>
<feature type="compositionally biased region" description="Low complexity" evidence="1">
    <location>
        <begin position="521"/>
        <end position="541"/>
    </location>
</feature>
<feature type="region of interest" description="Disordered" evidence="1">
    <location>
        <begin position="768"/>
        <end position="794"/>
    </location>
</feature>
<evidence type="ECO:0000313" key="3">
    <source>
        <dbReference type="Proteomes" id="UP001141327"/>
    </source>
</evidence>
<dbReference type="Proteomes" id="UP001141327">
    <property type="component" value="Unassembled WGS sequence"/>
</dbReference>
<dbReference type="EMBL" id="JAPMOS010000010">
    <property type="protein sequence ID" value="KAJ4460965.1"/>
    <property type="molecule type" value="Genomic_DNA"/>
</dbReference>
<name>A0ABQ8UW26_9EUKA</name>
<feature type="compositionally biased region" description="Acidic residues" evidence="1">
    <location>
        <begin position="477"/>
        <end position="487"/>
    </location>
</feature>
<reference evidence="2" key="1">
    <citation type="journal article" date="2022" name="bioRxiv">
        <title>Genomics of Preaxostyla Flagellates Illuminates Evolutionary Transitions and the Path Towards Mitochondrial Loss.</title>
        <authorList>
            <person name="Novak L.V.F."/>
            <person name="Treitli S.C."/>
            <person name="Pyrih J."/>
            <person name="Halakuc P."/>
            <person name="Pipaliya S.V."/>
            <person name="Vacek V."/>
            <person name="Brzon O."/>
            <person name="Soukal P."/>
            <person name="Eme L."/>
            <person name="Dacks J.B."/>
            <person name="Karnkowska A."/>
            <person name="Elias M."/>
            <person name="Hampl V."/>
        </authorList>
    </citation>
    <scope>NUCLEOTIDE SEQUENCE</scope>
    <source>
        <strain evidence="2">RCP-MX</strain>
    </source>
</reference>
<gene>
    <name evidence="2" type="ORF">PAPYR_2818</name>
</gene>
<feature type="compositionally biased region" description="Pro residues" evidence="1">
    <location>
        <begin position="298"/>
        <end position="308"/>
    </location>
</feature>
<evidence type="ECO:0000256" key="1">
    <source>
        <dbReference type="SAM" id="MobiDB-lite"/>
    </source>
</evidence>
<feature type="compositionally biased region" description="Low complexity" evidence="1">
    <location>
        <begin position="610"/>
        <end position="629"/>
    </location>
</feature>
<evidence type="ECO:0000313" key="2">
    <source>
        <dbReference type="EMBL" id="KAJ4460965.1"/>
    </source>
</evidence>
<sequence>MNPDTPPSVGICLGTQENPNQADDSQSSEELLLPDSNPPRPASPPQHPIPLSVSLSLGSSQELLQEPLSQACTIPSEVSSTPAPATPSGPPPPPHTPGGPTTTTPLSFLTPTSQTAKAAPTSAPPRIPIPAMRSAPAQSRRVGPGSPNLLRASGPFRLTASPAAAPAIPVSSPPALLYAHPVPATPRSPEIGIGTTQATTQPEAATQSPSPFPSQAAGHPARTPQRPEAAAPSSSGSFLTGRVSTIDSNHNHNIPPDTRSPTVIPSSPVLPAHEGTATAATALFPLTPNHHRRSAPAPAGPEPHPHPVTPNGIPRHLGHQQYHPIPRKAAPHRYPAKHFSNHRVGITPTPECISPVPDRIAAPAPAAITPDPPVIPPGIATTQPPKHSPGALADRGEAAEEDEDEVDFTIHGPIRMAHEAPAAAPRRIITSALTARPSPAARPPVTPLSVMDLLAAEPILGADADLHADAVDITAGDSDDGDDDLVEISETPPSQLGARPADPHHQAAPTRVGGRVPPPYARASRAAPSLVPQSQSQSQSQGPGGGGGGRRHKRQTRLTFQKMGPRGEDDAAAGGGGEASAANAVVRAGRRAKRIDELMHPVTRHADILTGGPSHPPAATAASSGTGAAEAPIELCTLEPEASLEMLPDPTPTAPAPPPPPAGPKAVASVKERYSRLARALETPIRPPGAPAAAAMTGVAADGQTCGHIPYKYEHVVRNKALREQMDAHHCEQCAKFYQALQQQGGQVDADALLQQTSRHRCLYQPRAPQRTTGTSPWAWAMTRPPTRGQADRTRARMTLPLVGASHGPIEPGSS</sequence>
<feature type="compositionally biased region" description="Low complexity" evidence="1">
    <location>
        <begin position="49"/>
        <end position="69"/>
    </location>
</feature>
<keyword evidence="3" id="KW-1185">Reference proteome</keyword>
<feature type="region of interest" description="Disordered" evidence="1">
    <location>
        <begin position="473"/>
        <end position="584"/>
    </location>
</feature>
<feature type="region of interest" description="Disordered" evidence="1">
    <location>
        <begin position="645"/>
        <end position="666"/>
    </location>
</feature>
<feature type="compositionally biased region" description="Polar residues" evidence="1">
    <location>
        <begin position="232"/>
        <end position="252"/>
    </location>
</feature>
<feature type="region of interest" description="Disordered" evidence="1">
    <location>
        <begin position="288"/>
        <end position="319"/>
    </location>
</feature>
<comment type="caution">
    <text evidence="2">The sequence shown here is derived from an EMBL/GenBank/DDBJ whole genome shotgun (WGS) entry which is preliminary data.</text>
</comment>
<feature type="compositionally biased region" description="Pro residues" evidence="1">
    <location>
        <begin position="649"/>
        <end position="663"/>
    </location>
</feature>
<protein>
    <submittedName>
        <fullName evidence="2">Uncharacterized protein</fullName>
    </submittedName>
</protein>